<dbReference type="InterPro" id="IPR052306">
    <property type="entry name" value="CYP450_71D"/>
</dbReference>
<keyword evidence="10" id="KW-0503">Monooxygenase</keyword>
<evidence type="ECO:0000256" key="1">
    <source>
        <dbReference type="ARBA" id="ARBA00001971"/>
    </source>
</evidence>
<keyword evidence="13" id="KW-1185">Reference proteome</keyword>
<comment type="caution">
    <text evidence="12">The sequence shown here is derived from an EMBL/GenBank/DDBJ whole genome shotgun (WGS) entry which is preliminary data.</text>
</comment>
<dbReference type="InterPro" id="IPR036396">
    <property type="entry name" value="Cyt_P450_sf"/>
</dbReference>
<dbReference type="SUPFAM" id="SSF48264">
    <property type="entry name" value="Cytochrome P450"/>
    <property type="match status" value="1"/>
</dbReference>
<keyword evidence="5" id="KW-0812">Transmembrane</keyword>
<dbReference type="PRINTS" id="PR00463">
    <property type="entry name" value="EP450I"/>
</dbReference>
<keyword evidence="6" id="KW-0479">Metal-binding</keyword>
<dbReference type="GO" id="GO:0005506">
    <property type="term" value="F:iron ion binding"/>
    <property type="evidence" value="ECO:0007669"/>
    <property type="project" value="InterPro"/>
</dbReference>
<evidence type="ECO:0000256" key="5">
    <source>
        <dbReference type="ARBA" id="ARBA00022692"/>
    </source>
</evidence>
<dbReference type="Gene3D" id="1.10.630.10">
    <property type="entry name" value="Cytochrome P450"/>
    <property type="match status" value="1"/>
</dbReference>
<evidence type="ECO:0000256" key="4">
    <source>
        <dbReference type="ARBA" id="ARBA00022617"/>
    </source>
</evidence>
<name>A0AAW2CSV3_9ROSI</name>
<evidence type="ECO:0000256" key="3">
    <source>
        <dbReference type="ARBA" id="ARBA00010617"/>
    </source>
</evidence>
<evidence type="ECO:0008006" key="14">
    <source>
        <dbReference type="Google" id="ProtNLM"/>
    </source>
</evidence>
<evidence type="ECO:0000313" key="12">
    <source>
        <dbReference type="EMBL" id="KAL0000598.1"/>
    </source>
</evidence>
<evidence type="ECO:0000256" key="6">
    <source>
        <dbReference type="ARBA" id="ARBA00022723"/>
    </source>
</evidence>
<evidence type="ECO:0000256" key="8">
    <source>
        <dbReference type="ARBA" id="ARBA00023002"/>
    </source>
</evidence>
<accession>A0AAW2CSV3</accession>
<dbReference type="GO" id="GO:0004497">
    <property type="term" value="F:monooxygenase activity"/>
    <property type="evidence" value="ECO:0007669"/>
    <property type="project" value="UniProtKB-KW"/>
</dbReference>
<keyword evidence="4" id="KW-0349">Heme</keyword>
<keyword evidence="9" id="KW-0408">Iron</keyword>
<comment type="subcellular location">
    <subcellularLocation>
        <location evidence="2">Membrane</location>
        <topology evidence="2">Single-pass membrane protein</topology>
    </subcellularLocation>
</comment>
<dbReference type="PANTHER" id="PTHR47953:SF19">
    <property type="entry name" value="OS06G0641600 PROTEIN"/>
    <property type="match status" value="1"/>
</dbReference>
<evidence type="ECO:0000313" key="13">
    <source>
        <dbReference type="Proteomes" id="UP001459277"/>
    </source>
</evidence>
<dbReference type="GO" id="GO:0016705">
    <property type="term" value="F:oxidoreductase activity, acting on paired donors, with incorporation or reduction of molecular oxygen"/>
    <property type="evidence" value="ECO:0007669"/>
    <property type="project" value="InterPro"/>
</dbReference>
<evidence type="ECO:0000256" key="2">
    <source>
        <dbReference type="ARBA" id="ARBA00004167"/>
    </source>
</evidence>
<sequence length="276" mass="31528">MAMKHGLLMHFQLGEVSTVVVSSPEFAEQVMKIHDVNFASRPSVIGTNIMSYDSTDIIFASYGNYWRQLRKIFSLELLSPKRVGSFQPIREELSSLIRWIASKEGSTINLTEKMYSTTYGITSRSAFGKKFKEQEKFISVVKELNELALGFSMADLFPSVKLLHLVSGLRTKLERMHEEADRIMENTINEHKEVNLTSRADDDARVEDLIDVLLKFQEQGGDSEDIFRAGSETSATTVDWAMSEMMTNQRMMKKAQAEVREVFNRKGRVDETCIMR</sequence>
<comment type="similarity">
    <text evidence="3">Belongs to the cytochrome P450 family.</text>
</comment>
<protein>
    <recommendedName>
        <fullName evidence="14">Cytochrome P450</fullName>
    </recommendedName>
</protein>
<evidence type="ECO:0000256" key="10">
    <source>
        <dbReference type="ARBA" id="ARBA00023033"/>
    </source>
</evidence>
<evidence type="ECO:0000256" key="7">
    <source>
        <dbReference type="ARBA" id="ARBA00022989"/>
    </source>
</evidence>
<dbReference type="InterPro" id="IPR001128">
    <property type="entry name" value="Cyt_P450"/>
</dbReference>
<dbReference type="EMBL" id="JAZDWU010000005">
    <property type="protein sequence ID" value="KAL0000598.1"/>
    <property type="molecule type" value="Genomic_DNA"/>
</dbReference>
<proteinExistence type="inferred from homology"/>
<evidence type="ECO:0000256" key="9">
    <source>
        <dbReference type="ARBA" id="ARBA00023004"/>
    </source>
</evidence>
<reference evidence="12 13" key="1">
    <citation type="submission" date="2024-01" db="EMBL/GenBank/DDBJ databases">
        <title>A telomere-to-telomere, gap-free genome of sweet tea (Lithocarpus litseifolius).</title>
        <authorList>
            <person name="Zhou J."/>
        </authorList>
    </citation>
    <scope>NUCLEOTIDE SEQUENCE [LARGE SCALE GENOMIC DNA]</scope>
    <source>
        <strain evidence="12">Zhou-2022a</strain>
        <tissue evidence="12">Leaf</tissue>
    </source>
</reference>
<dbReference type="AlphaFoldDB" id="A0AAW2CSV3"/>
<keyword evidence="8" id="KW-0560">Oxidoreductase</keyword>
<keyword evidence="7" id="KW-1133">Transmembrane helix</keyword>
<gene>
    <name evidence="12" type="ORF">SO802_014379</name>
</gene>
<dbReference type="Proteomes" id="UP001459277">
    <property type="component" value="Unassembled WGS sequence"/>
</dbReference>
<organism evidence="12 13">
    <name type="scientific">Lithocarpus litseifolius</name>
    <dbReference type="NCBI Taxonomy" id="425828"/>
    <lineage>
        <taxon>Eukaryota</taxon>
        <taxon>Viridiplantae</taxon>
        <taxon>Streptophyta</taxon>
        <taxon>Embryophyta</taxon>
        <taxon>Tracheophyta</taxon>
        <taxon>Spermatophyta</taxon>
        <taxon>Magnoliopsida</taxon>
        <taxon>eudicotyledons</taxon>
        <taxon>Gunneridae</taxon>
        <taxon>Pentapetalae</taxon>
        <taxon>rosids</taxon>
        <taxon>fabids</taxon>
        <taxon>Fagales</taxon>
        <taxon>Fagaceae</taxon>
        <taxon>Lithocarpus</taxon>
    </lineage>
</organism>
<evidence type="ECO:0000256" key="11">
    <source>
        <dbReference type="ARBA" id="ARBA00023136"/>
    </source>
</evidence>
<dbReference type="GO" id="GO:0016020">
    <property type="term" value="C:membrane"/>
    <property type="evidence" value="ECO:0007669"/>
    <property type="project" value="UniProtKB-SubCell"/>
</dbReference>
<comment type="cofactor">
    <cofactor evidence="1">
        <name>heme</name>
        <dbReference type="ChEBI" id="CHEBI:30413"/>
    </cofactor>
</comment>
<dbReference type="Pfam" id="PF00067">
    <property type="entry name" value="p450"/>
    <property type="match status" value="1"/>
</dbReference>
<dbReference type="PANTHER" id="PTHR47953">
    <property type="entry name" value="OS08G0105600 PROTEIN"/>
    <property type="match status" value="1"/>
</dbReference>
<dbReference type="InterPro" id="IPR002401">
    <property type="entry name" value="Cyt_P450_E_grp-I"/>
</dbReference>
<dbReference type="GO" id="GO:0020037">
    <property type="term" value="F:heme binding"/>
    <property type="evidence" value="ECO:0007669"/>
    <property type="project" value="InterPro"/>
</dbReference>
<keyword evidence="11" id="KW-0472">Membrane</keyword>